<dbReference type="InterPro" id="IPR032508">
    <property type="entry name" value="FecR_C"/>
</dbReference>
<keyword evidence="1" id="KW-0472">Membrane</keyword>
<feature type="domain" description="Protein FecR C-terminal" evidence="3">
    <location>
        <begin position="292"/>
        <end position="359"/>
    </location>
</feature>
<keyword evidence="1" id="KW-1133">Transmembrane helix</keyword>
<dbReference type="PANTHER" id="PTHR30273:SF2">
    <property type="entry name" value="PROTEIN FECR"/>
    <property type="match status" value="1"/>
</dbReference>
<name>A0A3E1P3D7_9BACT</name>
<dbReference type="Proteomes" id="UP000261174">
    <property type="component" value="Unassembled WGS sequence"/>
</dbReference>
<evidence type="ECO:0000259" key="2">
    <source>
        <dbReference type="Pfam" id="PF04773"/>
    </source>
</evidence>
<evidence type="ECO:0000313" key="5">
    <source>
        <dbReference type="Proteomes" id="UP000261174"/>
    </source>
</evidence>
<proteinExistence type="predicted"/>
<dbReference type="InterPro" id="IPR012373">
    <property type="entry name" value="Ferrdict_sens_TM"/>
</dbReference>
<dbReference type="RefSeq" id="WP_116854259.1">
    <property type="nucleotide sequence ID" value="NZ_QTJV01000004.1"/>
</dbReference>
<dbReference type="EMBL" id="QTJV01000004">
    <property type="protein sequence ID" value="RFM34677.1"/>
    <property type="molecule type" value="Genomic_DNA"/>
</dbReference>
<dbReference type="InterPro" id="IPR006860">
    <property type="entry name" value="FecR"/>
</dbReference>
<gene>
    <name evidence="4" type="ORF">DXN04_15545</name>
</gene>
<dbReference type="Gene3D" id="2.60.120.1440">
    <property type="match status" value="1"/>
</dbReference>
<evidence type="ECO:0000259" key="3">
    <source>
        <dbReference type="Pfam" id="PF16344"/>
    </source>
</evidence>
<reference evidence="4 5" key="1">
    <citation type="submission" date="2018-08" db="EMBL/GenBank/DDBJ databases">
        <title>Chitinophaga sp. K20C18050901, a novel bacterium isolated from forest soil.</title>
        <authorList>
            <person name="Wang C."/>
        </authorList>
    </citation>
    <scope>NUCLEOTIDE SEQUENCE [LARGE SCALE GENOMIC DNA]</scope>
    <source>
        <strain evidence="4 5">K20C18050901</strain>
    </source>
</reference>
<evidence type="ECO:0000256" key="1">
    <source>
        <dbReference type="SAM" id="Phobius"/>
    </source>
</evidence>
<dbReference type="AlphaFoldDB" id="A0A3E1P3D7"/>
<dbReference type="PANTHER" id="PTHR30273">
    <property type="entry name" value="PERIPLASMIC SIGNAL SENSOR AND SIGMA FACTOR ACTIVATOR FECR-RELATED"/>
    <property type="match status" value="1"/>
</dbReference>
<organism evidence="4 5">
    <name type="scientific">Chitinophaga silvisoli</name>
    <dbReference type="NCBI Taxonomy" id="2291814"/>
    <lineage>
        <taxon>Bacteria</taxon>
        <taxon>Pseudomonadati</taxon>
        <taxon>Bacteroidota</taxon>
        <taxon>Chitinophagia</taxon>
        <taxon>Chitinophagales</taxon>
        <taxon>Chitinophagaceae</taxon>
        <taxon>Chitinophaga</taxon>
    </lineage>
</organism>
<comment type="caution">
    <text evidence="4">The sequence shown here is derived from an EMBL/GenBank/DDBJ whole genome shotgun (WGS) entry which is preliminary data.</text>
</comment>
<evidence type="ECO:0000313" key="4">
    <source>
        <dbReference type="EMBL" id="RFM34677.1"/>
    </source>
</evidence>
<accession>A0A3E1P3D7</accession>
<sequence>MDDKQEEIRQLVFKEMLGTITVAEKELLYAELGRNAMARKMWEEMNTPEVREYLARNSAADFAERVLDKVRDHRKRSIWKGVAVAAIMFGFIAGTVWLLGGKKQESISLNKVQLLLPGGQRVALEEARGDVSAGGVRINNSHKRMSYQTAAELNNQFAVLYVPSGKDYTITLSDGTVVQLNAASKLRFPLNFGNQSREIFVEGEAYLEVKKDAKRPFTVHLPASNIQVLGTAFNVNTYDNKKEKVALVEGAVRLVSKQDSVLLNPGEEAVADGQISVERFDEYETLSWREGKFVMNNVRMADVCKVIPRLFGVEMAMDNKEVGEKRFSGLIDRNRPVEELMKGLTATNGIDYYWQDGMVHIR</sequence>
<feature type="domain" description="FecR protein" evidence="2">
    <location>
        <begin position="162"/>
        <end position="253"/>
    </location>
</feature>
<dbReference type="Gene3D" id="3.55.50.30">
    <property type="match status" value="1"/>
</dbReference>
<dbReference type="OrthoDB" id="643697at2"/>
<dbReference type="Pfam" id="PF04773">
    <property type="entry name" value="FecR"/>
    <property type="match status" value="1"/>
</dbReference>
<protein>
    <submittedName>
        <fullName evidence="4">DUF4974 domain-containing protein</fullName>
    </submittedName>
</protein>
<dbReference type="GO" id="GO:0016989">
    <property type="term" value="F:sigma factor antagonist activity"/>
    <property type="evidence" value="ECO:0007669"/>
    <property type="project" value="TreeGrafter"/>
</dbReference>
<dbReference type="Pfam" id="PF16344">
    <property type="entry name" value="FecR_C"/>
    <property type="match status" value="1"/>
</dbReference>
<keyword evidence="1" id="KW-0812">Transmembrane</keyword>
<feature type="transmembrane region" description="Helical" evidence="1">
    <location>
        <begin position="78"/>
        <end position="100"/>
    </location>
</feature>
<keyword evidence="5" id="KW-1185">Reference proteome</keyword>